<organism evidence="2 3">
    <name type="scientific">Cellulomonas algicola</name>
    <dbReference type="NCBI Taxonomy" id="2071633"/>
    <lineage>
        <taxon>Bacteria</taxon>
        <taxon>Bacillati</taxon>
        <taxon>Actinomycetota</taxon>
        <taxon>Actinomycetes</taxon>
        <taxon>Micrococcales</taxon>
        <taxon>Cellulomonadaceae</taxon>
        <taxon>Cellulomonas</taxon>
    </lineage>
</organism>
<name>A0A401UX20_9CELL</name>
<dbReference type="EMBL" id="BHYL01000056">
    <property type="protein sequence ID" value="GCD19219.1"/>
    <property type="molecule type" value="Genomic_DNA"/>
</dbReference>
<protein>
    <submittedName>
        <fullName evidence="2">Uncharacterized protein</fullName>
    </submittedName>
</protein>
<evidence type="ECO:0000313" key="2">
    <source>
        <dbReference type="EMBL" id="GCD19219.1"/>
    </source>
</evidence>
<feature type="compositionally biased region" description="Basic and acidic residues" evidence="1">
    <location>
        <begin position="9"/>
        <end position="20"/>
    </location>
</feature>
<evidence type="ECO:0000256" key="1">
    <source>
        <dbReference type="SAM" id="MobiDB-lite"/>
    </source>
</evidence>
<feature type="region of interest" description="Disordered" evidence="1">
    <location>
        <begin position="1"/>
        <end position="72"/>
    </location>
</feature>
<proteinExistence type="predicted"/>
<comment type="caution">
    <text evidence="2">The sequence shown here is derived from an EMBL/GenBank/DDBJ whole genome shotgun (WGS) entry which is preliminary data.</text>
</comment>
<keyword evidence="3" id="KW-1185">Reference proteome</keyword>
<accession>A0A401UX20</accession>
<evidence type="ECO:0000313" key="3">
    <source>
        <dbReference type="Proteomes" id="UP000288246"/>
    </source>
</evidence>
<dbReference type="AlphaFoldDB" id="A0A401UX20"/>
<sequence length="72" mass="7777">METAPAQGEEARERGTRPARTDPAPDTTHPATDPPKPSGTDPRGTDAAPDAGEPRPRPEGVPAGPRWWRWWG</sequence>
<gene>
    <name evidence="2" type="ORF">CTKZ_07810</name>
</gene>
<feature type="compositionally biased region" description="Low complexity" evidence="1">
    <location>
        <begin position="21"/>
        <end position="31"/>
    </location>
</feature>
<reference evidence="2 3" key="1">
    <citation type="submission" date="2018-11" db="EMBL/GenBank/DDBJ databases">
        <title>Draft genome sequence of Cellulomonas takizawaensis strain TKZ-21.</title>
        <authorList>
            <person name="Yamamura H."/>
            <person name="Hayashi T."/>
            <person name="Hamada M."/>
            <person name="Serisawa Y."/>
            <person name="Matsuyama K."/>
            <person name="Nakagawa Y."/>
            <person name="Otoguro M."/>
            <person name="Yanagida F."/>
            <person name="Hayakawa M."/>
        </authorList>
    </citation>
    <scope>NUCLEOTIDE SEQUENCE [LARGE SCALE GENOMIC DNA]</scope>
    <source>
        <strain evidence="2 3">TKZ-21</strain>
    </source>
</reference>
<dbReference type="Proteomes" id="UP000288246">
    <property type="component" value="Unassembled WGS sequence"/>
</dbReference>